<name>A0A9P9JJA1_9HYPO</name>
<evidence type="ECO:0000256" key="1">
    <source>
        <dbReference type="SAM" id="MobiDB-lite"/>
    </source>
</evidence>
<feature type="chain" id="PRO_5040441494" description="Secreted protein" evidence="2">
    <location>
        <begin position="24"/>
        <end position="104"/>
    </location>
</feature>
<evidence type="ECO:0000256" key="2">
    <source>
        <dbReference type="SAM" id="SignalP"/>
    </source>
</evidence>
<feature type="region of interest" description="Disordered" evidence="1">
    <location>
        <begin position="20"/>
        <end position="63"/>
    </location>
</feature>
<protein>
    <recommendedName>
        <fullName evidence="5">Secreted protein</fullName>
    </recommendedName>
</protein>
<evidence type="ECO:0000313" key="3">
    <source>
        <dbReference type="EMBL" id="KAH7176712.1"/>
    </source>
</evidence>
<dbReference type="AlphaFoldDB" id="A0A9P9JJA1"/>
<feature type="signal peptide" evidence="2">
    <location>
        <begin position="1"/>
        <end position="23"/>
    </location>
</feature>
<accession>A0A9P9JJA1</accession>
<dbReference type="EMBL" id="JAGMUV010000001">
    <property type="protein sequence ID" value="KAH7176712.1"/>
    <property type="molecule type" value="Genomic_DNA"/>
</dbReference>
<dbReference type="Proteomes" id="UP000738349">
    <property type="component" value="Unassembled WGS sequence"/>
</dbReference>
<sequence length="104" mass="11268">MASHRWGIAVTLGIALTAPGGRGVRRSRSPNCKADSGARGSTRLQRAGVSTTTEALDEHSPPRARYSEVGPIVHGCFFFLIPFCFQVSHCQREETVRPQSCLAV</sequence>
<keyword evidence="4" id="KW-1185">Reference proteome</keyword>
<evidence type="ECO:0000313" key="4">
    <source>
        <dbReference type="Proteomes" id="UP000738349"/>
    </source>
</evidence>
<comment type="caution">
    <text evidence="3">The sequence shown here is derived from an EMBL/GenBank/DDBJ whole genome shotgun (WGS) entry which is preliminary data.</text>
</comment>
<evidence type="ECO:0008006" key="5">
    <source>
        <dbReference type="Google" id="ProtNLM"/>
    </source>
</evidence>
<reference evidence="3" key="1">
    <citation type="journal article" date="2021" name="Nat. Commun.">
        <title>Genetic determinants of endophytism in the Arabidopsis root mycobiome.</title>
        <authorList>
            <person name="Mesny F."/>
            <person name="Miyauchi S."/>
            <person name="Thiergart T."/>
            <person name="Pickel B."/>
            <person name="Atanasova L."/>
            <person name="Karlsson M."/>
            <person name="Huettel B."/>
            <person name="Barry K.W."/>
            <person name="Haridas S."/>
            <person name="Chen C."/>
            <person name="Bauer D."/>
            <person name="Andreopoulos W."/>
            <person name="Pangilinan J."/>
            <person name="LaButti K."/>
            <person name="Riley R."/>
            <person name="Lipzen A."/>
            <person name="Clum A."/>
            <person name="Drula E."/>
            <person name="Henrissat B."/>
            <person name="Kohler A."/>
            <person name="Grigoriev I.V."/>
            <person name="Martin F.M."/>
            <person name="Hacquard S."/>
        </authorList>
    </citation>
    <scope>NUCLEOTIDE SEQUENCE</scope>
    <source>
        <strain evidence="3">MPI-CAGE-AT-0147</strain>
    </source>
</reference>
<gene>
    <name evidence="3" type="ORF">EDB81DRAFT_49020</name>
</gene>
<keyword evidence="2" id="KW-0732">Signal</keyword>
<organism evidence="3 4">
    <name type="scientific">Dactylonectria macrodidyma</name>
    <dbReference type="NCBI Taxonomy" id="307937"/>
    <lineage>
        <taxon>Eukaryota</taxon>
        <taxon>Fungi</taxon>
        <taxon>Dikarya</taxon>
        <taxon>Ascomycota</taxon>
        <taxon>Pezizomycotina</taxon>
        <taxon>Sordariomycetes</taxon>
        <taxon>Hypocreomycetidae</taxon>
        <taxon>Hypocreales</taxon>
        <taxon>Nectriaceae</taxon>
        <taxon>Dactylonectria</taxon>
    </lineage>
</organism>
<feature type="compositionally biased region" description="Polar residues" evidence="1">
    <location>
        <begin position="42"/>
        <end position="54"/>
    </location>
</feature>
<proteinExistence type="predicted"/>